<dbReference type="Proteomes" id="UP000834106">
    <property type="component" value="Chromosome 10"/>
</dbReference>
<keyword evidence="4" id="KW-1185">Reference proteome</keyword>
<sequence>MDIRSVPRVMESKTKTKSKRNNKSNSLKVVYISSPMKVKTSVSRFPSLVQELTGRHSDVSRYMEANGADADFHEIVCEDDRVLPKSTVDDEHASLISSMDTCRGSPTTTSSDSFLQPIDKVIVTVQSPAVATPKSDLQQYGI</sequence>
<gene>
    <name evidence="3" type="ORF">FPE_LOCUS17503</name>
</gene>
<feature type="compositionally biased region" description="Basic and acidic residues" evidence="1">
    <location>
        <begin position="1"/>
        <end position="14"/>
    </location>
</feature>
<reference evidence="3" key="1">
    <citation type="submission" date="2023-05" db="EMBL/GenBank/DDBJ databases">
        <authorList>
            <person name="Huff M."/>
        </authorList>
    </citation>
    <scope>NUCLEOTIDE SEQUENCE</scope>
</reference>
<dbReference type="AlphaFoldDB" id="A0AAD1ZNG6"/>
<dbReference type="EMBL" id="OU503045">
    <property type="protein sequence ID" value="CAI9770460.1"/>
    <property type="molecule type" value="Genomic_DNA"/>
</dbReference>
<dbReference type="InterPro" id="IPR039335">
    <property type="entry name" value="SIB1/2"/>
</dbReference>
<accession>A0AAD1ZNG6</accession>
<evidence type="ECO:0000256" key="1">
    <source>
        <dbReference type="SAM" id="MobiDB-lite"/>
    </source>
</evidence>
<feature type="domain" description="VQ" evidence="2">
    <location>
        <begin position="32"/>
        <end position="58"/>
    </location>
</feature>
<feature type="region of interest" description="Disordered" evidence="1">
    <location>
        <begin position="1"/>
        <end position="25"/>
    </location>
</feature>
<evidence type="ECO:0000313" key="3">
    <source>
        <dbReference type="EMBL" id="CAI9770460.1"/>
    </source>
</evidence>
<dbReference type="PANTHER" id="PTHR33624">
    <property type="entry name" value="SIGMA FACTOR BINDING PROTEIN 1, CHLOROPLASTIC"/>
    <property type="match status" value="1"/>
</dbReference>
<dbReference type="PANTHER" id="PTHR33624:SF31">
    <property type="entry name" value="SIGMA FACTOR BINDING PROTEIN 1, CHLOROPLASTIC-LIKE"/>
    <property type="match status" value="1"/>
</dbReference>
<evidence type="ECO:0000313" key="4">
    <source>
        <dbReference type="Proteomes" id="UP000834106"/>
    </source>
</evidence>
<proteinExistence type="predicted"/>
<dbReference type="InterPro" id="IPR008889">
    <property type="entry name" value="VQ"/>
</dbReference>
<protein>
    <recommendedName>
        <fullName evidence="2">VQ domain-containing protein</fullName>
    </recommendedName>
</protein>
<organism evidence="3 4">
    <name type="scientific">Fraxinus pennsylvanica</name>
    <dbReference type="NCBI Taxonomy" id="56036"/>
    <lineage>
        <taxon>Eukaryota</taxon>
        <taxon>Viridiplantae</taxon>
        <taxon>Streptophyta</taxon>
        <taxon>Embryophyta</taxon>
        <taxon>Tracheophyta</taxon>
        <taxon>Spermatophyta</taxon>
        <taxon>Magnoliopsida</taxon>
        <taxon>eudicotyledons</taxon>
        <taxon>Gunneridae</taxon>
        <taxon>Pentapetalae</taxon>
        <taxon>asterids</taxon>
        <taxon>lamiids</taxon>
        <taxon>Lamiales</taxon>
        <taxon>Oleaceae</taxon>
        <taxon>Oleeae</taxon>
        <taxon>Fraxinus</taxon>
    </lineage>
</organism>
<name>A0AAD1ZNG6_9LAMI</name>
<evidence type="ECO:0000259" key="2">
    <source>
        <dbReference type="Pfam" id="PF05678"/>
    </source>
</evidence>
<dbReference type="Pfam" id="PF05678">
    <property type="entry name" value="VQ"/>
    <property type="match status" value="1"/>
</dbReference>